<evidence type="ECO:0000313" key="4">
    <source>
        <dbReference type="Proteomes" id="UP001139319"/>
    </source>
</evidence>
<dbReference type="InterPro" id="IPR006976">
    <property type="entry name" value="VanZ-like"/>
</dbReference>
<feature type="transmembrane region" description="Helical" evidence="1">
    <location>
        <begin position="36"/>
        <end position="53"/>
    </location>
</feature>
<organism evidence="3 4">
    <name type="scientific">Gilvimarinus xylanilyticus</name>
    <dbReference type="NCBI Taxonomy" id="2944139"/>
    <lineage>
        <taxon>Bacteria</taxon>
        <taxon>Pseudomonadati</taxon>
        <taxon>Pseudomonadota</taxon>
        <taxon>Gammaproteobacteria</taxon>
        <taxon>Cellvibrionales</taxon>
        <taxon>Cellvibrionaceae</taxon>
        <taxon>Gilvimarinus</taxon>
    </lineage>
</organism>
<dbReference type="AlphaFoldDB" id="A0A9X2HT48"/>
<keyword evidence="1" id="KW-0812">Transmembrane</keyword>
<evidence type="ECO:0000259" key="2">
    <source>
        <dbReference type="Pfam" id="PF04892"/>
    </source>
</evidence>
<gene>
    <name evidence="3" type="ORF">M6D89_00600</name>
</gene>
<accession>A0A9X2HT48</accession>
<name>A0A9X2HT48_9GAMM</name>
<keyword evidence="4" id="KW-1185">Reference proteome</keyword>
<reference evidence="3" key="1">
    <citation type="submission" date="2022-05" db="EMBL/GenBank/DDBJ databases">
        <authorList>
            <person name="Sun H.-N."/>
        </authorList>
    </citation>
    <scope>NUCLEOTIDE SEQUENCE</scope>
    <source>
        <strain evidence="3">HB14</strain>
    </source>
</reference>
<dbReference type="PANTHER" id="PTHR28008:SF1">
    <property type="entry name" value="DOMAIN PROTEIN, PUTATIVE (AFU_ORTHOLOGUE AFUA_3G10980)-RELATED"/>
    <property type="match status" value="1"/>
</dbReference>
<keyword evidence="1" id="KW-1133">Transmembrane helix</keyword>
<dbReference type="EMBL" id="JAMFTH010000001">
    <property type="protein sequence ID" value="MCP8897790.1"/>
    <property type="molecule type" value="Genomic_DNA"/>
</dbReference>
<evidence type="ECO:0000256" key="1">
    <source>
        <dbReference type="SAM" id="Phobius"/>
    </source>
</evidence>
<dbReference type="Proteomes" id="UP001139319">
    <property type="component" value="Unassembled WGS sequence"/>
</dbReference>
<proteinExistence type="predicted"/>
<dbReference type="PANTHER" id="PTHR28008">
    <property type="entry name" value="DOMAIN PROTEIN, PUTATIVE (AFU_ORTHOLOGUE AFUA_3G10980)-RELATED"/>
    <property type="match status" value="1"/>
</dbReference>
<keyword evidence="1" id="KW-0472">Membrane</keyword>
<protein>
    <submittedName>
        <fullName evidence="3">VanZ family protein</fullName>
    </submittedName>
</protein>
<sequence length="124" mass="14009">MRVLFIGQYLLLLALYLVMGTAKQPQQVVGDYNDVLMHFAGYAVAGVSVSIAFARQAIWLKFFQLFCFSTLVEIVQYTLPWRSFELKDIAANSLGILVGLACWQVVLWIRTKARVSTENNREGS</sequence>
<feature type="transmembrane region" description="Helical" evidence="1">
    <location>
        <begin position="58"/>
        <end position="77"/>
    </location>
</feature>
<evidence type="ECO:0000313" key="3">
    <source>
        <dbReference type="EMBL" id="MCP8897790.1"/>
    </source>
</evidence>
<comment type="caution">
    <text evidence="3">The sequence shown here is derived from an EMBL/GenBank/DDBJ whole genome shotgun (WGS) entry which is preliminary data.</text>
</comment>
<feature type="transmembrane region" description="Helical" evidence="1">
    <location>
        <begin position="89"/>
        <end position="109"/>
    </location>
</feature>
<reference evidence="3" key="2">
    <citation type="submission" date="2023-01" db="EMBL/GenBank/DDBJ databases">
        <title>Gilvimarinus xylanilyticus HB14 isolated from Caulerpa lentillifera aquaculture base in Hainan, China.</title>
        <authorList>
            <person name="Zhang Y.-J."/>
        </authorList>
    </citation>
    <scope>NUCLEOTIDE SEQUENCE</scope>
    <source>
        <strain evidence="3">HB14</strain>
    </source>
</reference>
<dbReference type="RefSeq" id="WP_253966090.1">
    <property type="nucleotide sequence ID" value="NZ_JAMFTH010000001.1"/>
</dbReference>
<feature type="domain" description="VanZ-like" evidence="2">
    <location>
        <begin position="45"/>
        <end position="105"/>
    </location>
</feature>
<dbReference type="Pfam" id="PF04892">
    <property type="entry name" value="VanZ"/>
    <property type="match status" value="1"/>
</dbReference>